<evidence type="ECO:0000313" key="2">
    <source>
        <dbReference type="Proteomes" id="UP001235094"/>
    </source>
</evidence>
<protein>
    <submittedName>
        <fullName evidence="1">Uncharacterized protein</fullName>
    </submittedName>
</protein>
<dbReference type="RefSeq" id="WP_306888616.1">
    <property type="nucleotide sequence ID" value="NZ_JAUSVR010000002.1"/>
</dbReference>
<sequence>MTEPPHFERAPSRSTALASAVLDRADRDVAFIIRITGESLDLLSRHFQSFIEEELQRHGVLYGDHPLLRLFVESHSRELTDFVVNGIALQHQLGLQSFERSRGDAMRLLRADLWDTLHGYVDTAEQHFVSSLGGLRDILAQIDADRKMLGGGDDEP</sequence>
<proteinExistence type="predicted"/>
<gene>
    <name evidence="1" type="ORF">QOZ99_000782</name>
</gene>
<name>A0ABU0LMH2_9HYPH</name>
<dbReference type="EMBL" id="JAUSVR010000002">
    <property type="protein sequence ID" value="MDQ0509901.1"/>
    <property type="molecule type" value="Genomic_DNA"/>
</dbReference>
<comment type="caution">
    <text evidence="1">The sequence shown here is derived from an EMBL/GenBank/DDBJ whole genome shotgun (WGS) entry which is preliminary data.</text>
</comment>
<reference evidence="1 2" key="1">
    <citation type="submission" date="2023-07" db="EMBL/GenBank/DDBJ databases">
        <title>Genomic Encyclopedia of Type Strains, Phase IV (KMG-IV): sequencing the most valuable type-strain genomes for metagenomic binning, comparative biology and taxonomic classification.</title>
        <authorList>
            <person name="Goeker M."/>
        </authorList>
    </citation>
    <scope>NUCLEOTIDE SEQUENCE [LARGE SCALE GENOMIC DNA]</scope>
    <source>
        <strain evidence="1 2">DSM 15561</strain>
    </source>
</reference>
<keyword evidence="2" id="KW-1185">Reference proteome</keyword>
<organism evidence="1 2">
    <name type="scientific">Ancylobacter amanitiformis</name>
    <dbReference type="NCBI Taxonomy" id="217069"/>
    <lineage>
        <taxon>Bacteria</taxon>
        <taxon>Pseudomonadati</taxon>
        <taxon>Pseudomonadota</taxon>
        <taxon>Alphaproteobacteria</taxon>
        <taxon>Hyphomicrobiales</taxon>
        <taxon>Xanthobacteraceae</taxon>
        <taxon>Ancylobacter</taxon>
    </lineage>
</organism>
<evidence type="ECO:0000313" key="1">
    <source>
        <dbReference type="EMBL" id="MDQ0509901.1"/>
    </source>
</evidence>
<dbReference type="Proteomes" id="UP001235094">
    <property type="component" value="Unassembled WGS sequence"/>
</dbReference>
<accession>A0ABU0LMH2</accession>